<evidence type="ECO:0000256" key="19">
    <source>
        <dbReference type="PROSITE-ProRule" id="PRU10141"/>
    </source>
</evidence>
<comment type="catalytic activity">
    <reaction evidence="18">
        <text>L-seryl-[protein] + ATP = O-phospho-L-seryl-[protein] + ADP + H(+)</text>
        <dbReference type="Rhea" id="RHEA:17989"/>
        <dbReference type="Rhea" id="RHEA-COMP:9863"/>
        <dbReference type="Rhea" id="RHEA-COMP:11604"/>
        <dbReference type="ChEBI" id="CHEBI:15378"/>
        <dbReference type="ChEBI" id="CHEBI:29999"/>
        <dbReference type="ChEBI" id="CHEBI:30616"/>
        <dbReference type="ChEBI" id="CHEBI:83421"/>
        <dbReference type="ChEBI" id="CHEBI:456216"/>
        <dbReference type="EC" id="2.7.11.1"/>
    </reaction>
</comment>
<dbReference type="Gene3D" id="3.30.200.20">
    <property type="entry name" value="Phosphorylase Kinase, domain 1"/>
    <property type="match status" value="1"/>
</dbReference>
<dbReference type="InterPro" id="IPR000719">
    <property type="entry name" value="Prot_kinase_dom"/>
</dbReference>
<evidence type="ECO:0000256" key="22">
    <source>
        <dbReference type="SAM" id="Phobius"/>
    </source>
</evidence>
<evidence type="ECO:0000256" key="3">
    <source>
        <dbReference type="ARBA" id="ARBA00022527"/>
    </source>
</evidence>
<dbReference type="PROSITE" id="PS50011">
    <property type="entry name" value="PROTEIN_KINASE_DOM"/>
    <property type="match status" value="1"/>
</dbReference>
<evidence type="ECO:0000313" key="25">
    <source>
        <dbReference type="EMBL" id="KAK9189328.1"/>
    </source>
</evidence>
<evidence type="ECO:0000256" key="4">
    <source>
        <dbReference type="ARBA" id="ARBA00022536"/>
    </source>
</evidence>
<feature type="transmembrane region" description="Helical" evidence="22">
    <location>
        <begin position="845"/>
        <end position="875"/>
    </location>
</feature>
<keyword evidence="10" id="KW-0418">Kinase</keyword>
<comment type="subcellular location">
    <subcellularLocation>
        <location evidence="1">Membrane</location>
        <topology evidence="1">Single-pass type I membrane protein</topology>
    </subcellularLocation>
</comment>
<dbReference type="InterPro" id="IPR008271">
    <property type="entry name" value="Ser/Thr_kinase_AS"/>
</dbReference>
<sequence>MCRDSNILLTDVGIFFPWRQVWFRVNEQLPVGLQKSLPDRPPETQSAVANEGMSKPMNRSPPMPQRSPPPPPSSVDPTRYISQPSTTPAVSGGGGVLGAFWSTQHAKDSIVAEDQSRSKFDEEPTIYSTSGHSRSRSDNHPVNPSTVEEENIQNHAIRRNVHCKSHKPEDGPSKDIKMNFFQKDTDTRIERPKTLKTESTATFQDEAFNSFVAEFDTNKLNSAISSNKSEKEEALQNEVERLKGQLKQTNLEKAEITSKFEKLSAICRSQRQEIQELKQALAARLPSPNKDAASNQTSPGNESFATPPREKIEGTIWELKSEWGTPSPESKSWQAFAEDPKPQQQNTAQSVRTRNGHLNKHTAQSTSGFDSWGFGAESFTAIPAANSQRSKPITEGNSSQSIGRSKTTENQPSAQPAGWAGVAKAANINLESSLLATEDSNPWRSPSGEFAFGFHHIDNQDVFLLAIWFDKIPEKTIVWSANGDDPAPRGSRVKLTNSGELVLYDPQGHELWQKPKDGSKSSWATMQDDGNFVLLGGDSNPIWESFKEPTDTLLPGQILNSPINITSRRTQHNYSPGRFRFLLKENGNLELSSVSLTAQVVYDVYWSWTSEAWNADSQLIFDRAGYIYIKKGNQRIFNLTKIGTRSMQDFYIMASIDYDGVFRQYTHPKDETACNFTWRMEERIPQDICIAITGDIGSGACGYNSICAEINGEPKCLCPDNYSYLNQSDTSQGCKPNFPLPSCQDNGWETKYNELVDFKSYENTDWPLSDYDLQIGNGVNRQTCEQLCREDCFCAAAIYNGDYCWKKKYPLSNGRRSTSVNRIALVKVPKVDVSKLLEKKDQSTLVLVICLLLGSSVFLNILLIFAISVAAYLFYHKKLLRSVSSPSATNVRSFTYKELEEATRGFRQILGRGAFGTVYKGVLASDSKRFVAIKKLDKVEQQGEKEFRTEVSVIGQTHHKNLVRLLGFCDEGDHRLLVYEYMSNGSLASFLFGITRPDWNQRVQIAFGIARGLMYLHEECSTQIIHCDIKPQNILLDDYFTPRISDFGLAKLLLAEQTQAARTGIRGTVGYFAPEWFRKASITVKVDVYSFGVLLLELICCKSSVVFGTTNPEEALMDWVYRCYIGKNLDKLAENDEEVKNDLKRVERLVMVALWCIQEDASLRPTMKKVTQMLEGVIEVSVPPCPWNYSSS</sequence>
<evidence type="ECO:0000256" key="14">
    <source>
        <dbReference type="ARBA" id="ARBA00023157"/>
    </source>
</evidence>
<feature type="compositionally biased region" description="Pro residues" evidence="21">
    <location>
        <begin position="59"/>
        <end position="74"/>
    </location>
</feature>
<evidence type="ECO:0000256" key="17">
    <source>
        <dbReference type="ARBA" id="ARBA00047899"/>
    </source>
</evidence>
<evidence type="ECO:0000256" key="11">
    <source>
        <dbReference type="ARBA" id="ARBA00022840"/>
    </source>
</evidence>
<dbReference type="SMART" id="SM00108">
    <property type="entry name" value="B_lectin"/>
    <property type="match status" value="1"/>
</dbReference>
<gene>
    <name evidence="25" type="ORF">WN944_020734</name>
</gene>
<evidence type="ECO:0000256" key="10">
    <source>
        <dbReference type="ARBA" id="ARBA00022777"/>
    </source>
</evidence>
<keyword evidence="14" id="KW-1015">Disulfide bond</keyword>
<keyword evidence="11 19" id="KW-0067">ATP-binding</keyword>
<dbReference type="FunFam" id="1.10.510.10:FF:000237">
    <property type="entry name" value="G-type lectin S-receptor-like serine/threonine-protein kinase"/>
    <property type="match status" value="1"/>
</dbReference>
<dbReference type="PROSITE" id="PS50927">
    <property type="entry name" value="BULB_LECTIN"/>
    <property type="match status" value="1"/>
</dbReference>
<evidence type="ECO:0000256" key="15">
    <source>
        <dbReference type="ARBA" id="ARBA00023170"/>
    </source>
</evidence>
<comment type="caution">
    <text evidence="25">The sequence shown here is derived from an EMBL/GenBank/DDBJ whole genome shotgun (WGS) entry which is preliminary data.</text>
</comment>
<feature type="coiled-coil region" evidence="20">
    <location>
        <begin position="225"/>
        <end position="280"/>
    </location>
</feature>
<feature type="domain" description="Protein kinase" evidence="23">
    <location>
        <begin position="904"/>
        <end position="1178"/>
    </location>
</feature>
<keyword evidence="4" id="KW-0245">EGF-like domain</keyword>
<dbReference type="PROSITE" id="PS00108">
    <property type="entry name" value="PROTEIN_KINASE_ST"/>
    <property type="match status" value="1"/>
</dbReference>
<organism evidence="25 26">
    <name type="scientific">Citrus x changshan-huyou</name>
    <dbReference type="NCBI Taxonomy" id="2935761"/>
    <lineage>
        <taxon>Eukaryota</taxon>
        <taxon>Viridiplantae</taxon>
        <taxon>Streptophyta</taxon>
        <taxon>Embryophyta</taxon>
        <taxon>Tracheophyta</taxon>
        <taxon>Spermatophyta</taxon>
        <taxon>Magnoliopsida</taxon>
        <taxon>eudicotyledons</taxon>
        <taxon>Gunneridae</taxon>
        <taxon>Pentapetalae</taxon>
        <taxon>rosids</taxon>
        <taxon>malvids</taxon>
        <taxon>Sapindales</taxon>
        <taxon>Rutaceae</taxon>
        <taxon>Aurantioideae</taxon>
        <taxon>Citrus</taxon>
    </lineage>
</organism>
<feature type="region of interest" description="Disordered" evidence="21">
    <location>
        <begin position="110"/>
        <end position="146"/>
    </location>
</feature>
<feature type="compositionally biased region" description="Polar residues" evidence="21">
    <location>
        <begin position="342"/>
        <end position="353"/>
    </location>
</feature>
<evidence type="ECO:0000256" key="16">
    <source>
        <dbReference type="ARBA" id="ARBA00023180"/>
    </source>
</evidence>
<keyword evidence="9 19" id="KW-0547">Nucleotide-binding</keyword>
<evidence type="ECO:0000256" key="9">
    <source>
        <dbReference type="ARBA" id="ARBA00022741"/>
    </source>
</evidence>
<dbReference type="Pfam" id="PF01453">
    <property type="entry name" value="B_lectin"/>
    <property type="match status" value="1"/>
</dbReference>
<evidence type="ECO:0000256" key="1">
    <source>
        <dbReference type="ARBA" id="ARBA00004479"/>
    </source>
</evidence>
<feature type="region of interest" description="Disordered" evidence="21">
    <location>
        <begin position="322"/>
        <end position="370"/>
    </location>
</feature>
<keyword evidence="16" id="KW-0325">Glycoprotein</keyword>
<dbReference type="PANTHER" id="PTHR47976:SF2">
    <property type="entry name" value="RECEPTOR-LIKE SERINE_THREONINE-PROTEIN KINASE"/>
    <property type="match status" value="1"/>
</dbReference>
<evidence type="ECO:0000259" key="24">
    <source>
        <dbReference type="PROSITE" id="PS50927"/>
    </source>
</evidence>
<name>A0AAP0LYF2_9ROSI</name>
<dbReference type="SMART" id="SM00220">
    <property type="entry name" value="S_TKc"/>
    <property type="match status" value="1"/>
</dbReference>
<keyword evidence="3" id="KW-0723">Serine/threonine-protein kinase</keyword>
<keyword evidence="8" id="KW-0430">Lectin</keyword>
<feature type="domain" description="Bulb-type lectin" evidence="24">
    <location>
        <begin position="426"/>
        <end position="547"/>
    </location>
</feature>
<evidence type="ECO:0000313" key="26">
    <source>
        <dbReference type="Proteomes" id="UP001428341"/>
    </source>
</evidence>
<keyword evidence="13 22" id="KW-0472">Membrane</keyword>
<evidence type="ECO:0000256" key="8">
    <source>
        <dbReference type="ARBA" id="ARBA00022734"/>
    </source>
</evidence>
<dbReference type="GO" id="GO:0004674">
    <property type="term" value="F:protein serine/threonine kinase activity"/>
    <property type="evidence" value="ECO:0007669"/>
    <property type="project" value="UniProtKB-KW"/>
</dbReference>
<evidence type="ECO:0000256" key="7">
    <source>
        <dbReference type="ARBA" id="ARBA00022729"/>
    </source>
</evidence>
<dbReference type="CDD" id="cd01098">
    <property type="entry name" value="PAN_AP_plant"/>
    <property type="match status" value="1"/>
</dbReference>
<dbReference type="InterPro" id="IPR017441">
    <property type="entry name" value="Protein_kinase_ATP_BS"/>
</dbReference>
<keyword evidence="5" id="KW-0808">Transferase</keyword>
<comment type="catalytic activity">
    <reaction evidence="17">
        <text>L-threonyl-[protein] + ATP = O-phospho-L-threonyl-[protein] + ADP + H(+)</text>
        <dbReference type="Rhea" id="RHEA:46608"/>
        <dbReference type="Rhea" id="RHEA-COMP:11060"/>
        <dbReference type="Rhea" id="RHEA-COMP:11605"/>
        <dbReference type="ChEBI" id="CHEBI:15378"/>
        <dbReference type="ChEBI" id="CHEBI:30013"/>
        <dbReference type="ChEBI" id="CHEBI:30616"/>
        <dbReference type="ChEBI" id="CHEBI:61977"/>
        <dbReference type="ChEBI" id="CHEBI:456216"/>
        <dbReference type="EC" id="2.7.11.1"/>
    </reaction>
</comment>
<feature type="compositionally biased region" description="Basic and acidic residues" evidence="21">
    <location>
        <begin position="110"/>
        <end position="122"/>
    </location>
</feature>
<dbReference type="CDD" id="cd00028">
    <property type="entry name" value="B_lectin"/>
    <property type="match status" value="1"/>
</dbReference>
<keyword evidence="12 22" id="KW-1133">Transmembrane helix</keyword>
<dbReference type="FunFam" id="3.30.200.20:FF:000059">
    <property type="entry name" value="S-receptor-like serine/threonine-protein kinase"/>
    <property type="match status" value="1"/>
</dbReference>
<dbReference type="InterPro" id="IPR036426">
    <property type="entry name" value="Bulb-type_lectin_dom_sf"/>
</dbReference>
<feature type="region of interest" description="Disordered" evidence="21">
    <location>
        <begin position="35"/>
        <end position="93"/>
    </location>
</feature>
<dbReference type="FunFam" id="2.90.10.10:FF:000013">
    <property type="entry name" value="G-type lectin S-receptor-like serine/threonine-protein kinase LECRK1"/>
    <property type="match status" value="1"/>
</dbReference>
<protein>
    <recommendedName>
        <fullName evidence="2">non-specific serine/threonine protein kinase</fullName>
        <ecNumber evidence="2">2.7.11.1</ecNumber>
    </recommendedName>
</protein>
<evidence type="ECO:0000256" key="18">
    <source>
        <dbReference type="ARBA" id="ARBA00048679"/>
    </source>
</evidence>
<feature type="compositionally biased region" description="Polar residues" evidence="21">
    <location>
        <begin position="80"/>
        <end position="89"/>
    </location>
</feature>
<evidence type="ECO:0000256" key="21">
    <source>
        <dbReference type="SAM" id="MobiDB-lite"/>
    </source>
</evidence>
<dbReference type="InterPro" id="IPR051343">
    <property type="entry name" value="G-type_lectin_kinases/EP1-like"/>
</dbReference>
<dbReference type="SUPFAM" id="SSF51110">
    <property type="entry name" value="alpha-D-mannose-specific plant lectins"/>
    <property type="match status" value="1"/>
</dbReference>
<keyword evidence="6 22" id="KW-0812">Transmembrane</keyword>
<evidence type="ECO:0000256" key="13">
    <source>
        <dbReference type="ARBA" id="ARBA00023136"/>
    </source>
</evidence>
<reference evidence="25 26" key="1">
    <citation type="submission" date="2024-05" db="EMBL/GenBank/DDBJ databases">
        <title>Haplotype-resolved chromosome-level genome assembly of Huyou (Citrus changshanensis).</title>
        <authorList>
            <person name="Miao C."/>
            <person name="Chen W."/>
            <person name="Wu Y."/>
            <person name="Wang L."/>
            <person name="Zhao S."/>
            <person name="Grierson D."/>
            <person name="Xu C."/>
            <person name="Chen K."/>
        </authorList>
    </citation>
    <scope>NUCLEOTIDE SEQUENCE [LARGE SCALE GENOMIC DNA]</scope>
    <source>
        <strain evidence="25">01-14</strain>
        <tissue evidence="25">Leaf</tissue>
    </source>
</reference>
<dbReference type="Gene3D" id="1.10.510.10">
    <property type="entry name" value="Transferase(Phosphotransferase) domain 1"/>
    <property type="match status" value="1"/>
</dbReference>
<dbReference type="GO" id="GO:0030246">
    <property type="term" value="F:carbohydrate binding"/>
    <property type="evidence" value="ECO:0007669"/>
    <property type="project" value="UniProtKB-KW"/>
</dbReference>
<proteinExistence type="predicted"/>
<evidence type="ECO:0000256" key="6">
    <source>
        <dbReference type="ARBA" id="ARBA00022692"/>
    </source>
</evidence>
<dbReference type="Pfam" id="PF00069">
    <property type="entry name" value="Pkinase"/>
    <property type="match status" value="1"/>
</dbReference>
<accession>A0AAP0LYF2</accession>
<dbReference type="CDD" id="cd14066">
    <property type="entry name" value="STKc_IRAK"/>
    <property type="match status" value="1"/>
</dbReference>
<dbReference type="PANTHER" id="PTHR47976">
    <property type="entry name" value="G-TYPE LECTIN S-RECEPTOR-LIKE SERINE/THREONINE-PROTEIN KINASE SD2-5"/>
    <property type="match status" value="1"/>
</dbReference>
<dbReference type="InterPro" id="IPR001480">
    <property type="entry name" value="Bulb-type_lectin_dom"/>
</dbReference>
<evidence type="ECO:0000256" key="20">
    <source>
        <dbReference type="SAM" id="Coils"/>
    </source>
</evidence>
<dbReference type="Gene3D" id="2.90.10.10">
    <property type="entry name" value="Bulb-type lectin domain"/>
    <property type="match status" value="2"/>
</dbReference>
<dbReference type="EC" id="2.7.11.1" evidence="2"/>
<keyword evidence="26" id="KW-1185">Reference proteome</keyword>
<dbReference type="Proteomes" id="UP001428341">
    <property type="component" value="Unassembled WGS sequence"/>
</dbReference>
<keyword evidence="15" id="KW-0675">Receptor</keyword>
<dbReference type="PROSITE" id="PS00107">
    <property type="entry name" value="PROTEIN_KINASE_ATP"/>
    <property type="match status" value="1"/>
</dbReference>
<evidence type="ECO:0000256" key="12">
    <source>
        <dbReference type="ARBA" id="ARBA00022989"/>
    </source>
</evidence>
<dbReference type="GO" id="GO:0005524">
    <property type="term" value="F:ATP binding"/>
    <property type="evidence" value="ECO:0007669"/>
    <property type="project" value="UniProtKB-UniRule"/>
</dbReference>
<keyword evidence="7" id="KW-0732">Signal</keyword>
<feature type="binding site" evidence="19">
    <location>
        <position position="935"/>
    </location>
    <ligand>
        <name>ATP</name>
        <dbReference type="ChEBI" id="CHEBI:30616"/>
    </ligand>
</feature>
<dbReference type="SUPFAM" id="SSF56112">
    <property type="entry name" value="Protein kinase-like (PK-like)"/>
    <property type="match status" value="1"/>
</dbReference>
<feature type="compositionally biased region" description="Polar residues" evidence="21">
    <location>
        <begin position="385"/>
        <end position="414"/>
    </location>
</feature>
<feature type="region of interest" description="Disordered" evidence="21">
    <location>
        <begin position="383"/>
        <end position="419"/>
    </location>
</feature>
<dbReference type="InterPro" id="IPR011009">
    <property type="entry name" value="Kinase-like_dom_sf"/>
</dbReference>
<evidence type="ECO:0000256" key="5">
    <source>
        <dbReference type="ARBA" id="ARBA00022679"/>
    </source>
</evidence>
<dbReference type="AlphaFoldDB" id="A0AAP0LYF2"/>
<evidence type="ECO:0000256" key="2">
    <source>
        <dbReference type="ARBA" id="ARBA00012513"/>
    </source>
</evidence>
<dbReference type="EMBL" id="JBCGBO010000007">
    <property type="protein sequence ID" value="KAK9189328.1"/>
    <property type="molecule type" value="Genomic_DNA"/>
</dbReference>
<evidence type="ECO:0000259" key="23">
    <source>
        <dbReference type="PROSITE" id="PS50011"/>
    </source>
</evidence>
<feature type="compositionally biased region" description="Polar residues" evidence="21">
    <location>
        <begin position="292"/>
        <end position="304"/>
    </location>
</feature>
<dbReference type="GO" id="GO:0016020">
    <property type="term" value="C:membrane"/>
    <property type="evidence" value="ECO:0007669"/>
    <property type="project" value="UniProtKB-SubCell"/>
</dbReference>
<dbReference type="FunFam" id="2.90.10.30:FF:000001">
    <property type="entry name" value="Serine/threonine-protein kinase"/>
    <property type="match status" value="1"/>
</dbReference>
<keyword evidence="20" id="KW-0175">Coiled coil</keyword>
<feature type="region of interest" description="Disordered" evidence="21">
    <location>
        <begin position="285"/>
        <end position="310"/>
    </location>
</feature>